<dbReference type="GO" id="GO:0022900">
    <property type="term" value="P:electron transport chain"/>
    <property type="evidence" value="ECO:0007669"/>
    <property type="project" value="InterPro"/>
</dbReference>
<dbReference type="GO" id="GO:0009055">
    <property type="term" value="F:electron transfer activity"/>
    <property type="evidence" value="ECO:0007669"/>
    <property type="project" value="InterPro"/>
</dbReference>
<gene>
    <name evidence="2" type="ORF">LCGC14_2353100</name>
</gene>
<organism evidence="2">
    <name type="scientific">marine sediment metagenome</name>
    <dbReference type="NCBI Taxonomy" id="412755"/>
    <lineage>
        <taxon>unclassified sequences</taxon>
        <taxon>metagenomes</taxon>
        <taxon>ecological metagenomes</taxon>
    </lineage>
</organism>
<accession>A0A0F9CW71</accession>
<evidence type="ECO:0000313" key="2">
    <source>
        <dbReference type="EMBL" id="KKL45691.1"/>
    </source>
</evidence>
<dbReference type="EMBL" id="LAZR01034297">
    <property type="protein sequence ID" value="KKL45691.1"/>
    <property type="molecule type" value="Genomic_DNA"/>
</dbReference>
<proteinExistence type="predicted"/>
<dbReference type="GO" id="GO:0020037">
    <property type="term" value="F:heme binding"/>
    <property type="evidence" value="ECO:0007669"/>
    <property type="project" value="InterPro"/>
</dbReference>
<feature type="transmembrane region" description="Helical" evidence="1">
    <location>
        <begin position="12"/>
        <end position="29"/>
    </location>
</feature>
<dbReference type="PROSITE" id="PS51257">
    <property type="entry name" value="PROKAR_LIPOPROTEIN"/>
    <property type="match status" value="1"/>
</dbReference>
<dbReference type="SUPFAM" id="SSF47175">
    <property type="entry name" value="Cytochromes"/>
    <property type="match status" value="1"/>
</dbReference>
<keyword evidence="1" id="KW-0812">Transmembrane</keyword>
<protein>
    <submittedName>
        <fullName evidence="2">Uncharacterized protein</fullName>
    </submittedName>
</protein>
<evidence type="ECO:0000256" key="1">
    <source>
        <dbReference type="SAM" id="Phobius"/>
    </source>
</evidence>
<dbReference type="GO" id="GO:0005506">
    <property type="term" value="F:iron ion binding"/>
    <property type="evidence" value="ECO:0007669"/>
    <property type="project" value="InterPro"/>
</dbReference>
<keyword evidence="1" id="KW-0472">Membrane</keyword>
<keyword evidence="1" id="KW-1133">Transmembrane helix</keyword>
<reference evidence="2" key="1">
    <citation type="journal article" date="2015" name="Nature">
        <title>Complex archaea that bridge the gap between prokaryotes and eukaryotes.</title>
        <authorList>
            <person name="Spang A."/>
            <person name="Saw J.H."/>
            <person name="Jorgensen S.L."/>
            <person name="Zaremba-Niedzwiedzka K."/>
            <person name="Martijn J."/>
            <person name="Lind A.E."/>
            <person name="van Eijk R."/>
            <person name="Schleper C."/>
            <person name="Guy L."/>
            <person name="Ettema T.J."/>
        </authorList>
    </citation>
    <scope>NUCLEOTIDE SEQUENCE</scope>
</reference>
<dbReference type="AlphaFoldDB" id="A0A0F9CW71"/>
<name>A0A0F9CW71_9ZZZZ</name>
<sequence>MQNFLKCRIVRTKQLLIMCVIVSGMFMVFSSCKKVEEIHAYMSEEESLGRAMKRTSRETKRLARALESGNWIEIEMWAGELKQGIGVSCVNLYIKSHPGVSAEFIILGDRFYNGVNRLILSCKDQDTEVADAEFKKMVKSCDDCHEGYKKKEKKEGE</sequence>
<dbReference type="InterPro" id="IPR010980">
    <property type="entry name" value="Cyt_c/b562"/>
</dbReference>
<comment type="caution">
    <text evidence="2">The sequence shown here is derived from an EMBL/GenBank/DDBJ whole genome shotgun (WGS) entry which is preliminary data.</text>
</comment>